<dbReference type="Gene3D" id="3.40.50.300">
    <property type="entry name" value="P-loop containing nucleotide triphosphate hydrolases"/>
    <property type="match status" value="1"/>
</dbReference>
<protein>
    <recommendedName>
        <fullName evidence="2">DNA2/NAM7 helicase helicase domain-containing protein</fullName>
    </recommendedName>
</protein>
<feature type="compositionally biased region" description="Low complexity" evidence="1">
    <location>
        <begin position="763"/>
        <end position="776"/>
    </location>
</feature>
<feature type="region of interest" description="Disordered" evidence="1">
    <location>
        <begin position="547"/>
        <end position="571"/>
    </location>
</feature>
<dbReference type="PANTHER" id="PTHR10887">
    <property type="entry name" value="DNA2/NAM7 HELICASE FAMILY"/>
    <property type="match status" value="1"/>
</dbReference>
<evidence type="ECO:0000313" key="3">
    <source>
        <dbReference type="EMBL" id="CAK0906866.1"/>
    </source>
</evidence>
<dbReference type="SUPFAM" id="SSF52540">
    <property type="entry name" value="P-loop containing nucleoside triphosphate hydrolases"/>
    <property type="match status" value="1"/>
</dbReference>
<gene>
    <name evidence="3" type="ORF">PCOR1329_LOCUS82046</name>
</gene>
<reference evidence="3" key="1">
    <citation type="submission" date="2023-10" db="EMBL/GenBank/DDBJ databases">
        <authorList>
            <person name="Chen Y."/>
            <person name="Shah S."/>
            <person name="Dougan E. K."/>
            <person name="Thang M."/>
            <person name="Chan C."/>
        </authorList>
    </citation>
    <scope>NUCLEOTIDE SEQUENCE [LARGE SCALE GENOMIC DNA]</scope>
</reference>
<feature type="domain" description="DNA2/NAM7 helicase helicase" evidence="2">
    <location>
        <begin position="928"/>
        <end position="1004"/>
    </location>
</feature>
<evidence type="ECO:0000313" key="4">
    <source>
        <dbReference type="Proteomes" id="UP001189429"/>
    </source>
</evidence>
<feature type="region of interest" description="Disordered" evidence="1">
    <location>
        <begin position="304"/>
        <end position="365"/>
    </location>
</feature>
<accession>A0ABN9Y313</accession>
<dbReference type="InterPro" id="IPR027417">
    <property type="entry name" value="P-loop_NTPase"/>
</dbReference>
<keyword evidence="4" id="KW-1185">Reference proteome</keyword>
<feature type="compositionally biased region" description="Basic residues" evidence="1">
    <location>
        <begin position="322"/>
        <end position="331"/>
    </location>
</feature>
<sequence length="1048" mass="112241">MDKVTGKHITRLKWGGWEPEWKEMLLPPDWGHAPVRYPTTYQESIVLPPLGVTGDKDQAASVAGTGSSGAAASTAGHLAPFQPASLPDTGQLRPVKCAVQSFHRTGIPFFLRVVDEMPLLKSRYLDPDYDGTTKTRRDLKAKRACALDASLELVTPASRHWFIQECKLEDWIEESEATDSYVINWDTGWQLPQTGDEGVRAVLRSYIGSNTDEIACLRMVFPRFPGRVIPDGKRRLHPRCRVYPTSGSLVKHDKADFDKVLAGLLKPGGWGNVVAVSVPPGSNIMELGGGLVLALRHVVQAEALPRESRPPASEPSCEPRAARTRWAKRPKIAQATAGPTARPSASLAAGAAAADPEEQAEADELARAAKRAKLDLEGQASTAEKALQESEPQPGPEDLQHAARETCQGPSAKRPRCSPPRPGLRRRARRLLLDAVRSGALQATLACLGRARAQAEGRLAALRARLRVLLADSCRAGELRAALTRRQEQRACLLQEGVRSLLKCALRAGTLRGALEQVIFDRAAFEALAGEAKREIPAAEAREAAVAEDSGEAAMEVDEPQVPGGSEGEDETAEEVILPEIGAAERDAYVAHFRCLLEMERQAEEAQVLERLRRPLMQLESLGVSCSGLWPEFRPGDVIVLTRRSRGIPSLPEVSPGRTVLLTAQGDQVSLSGCGSTAGGEVLSISSREIVVQCGAKLRGPLRLDSGPNGVAQRRLSEVLVALERGGSRPGEDPWRHGLGLVTPSTPLASALFASAPGAEATLAARAAEAPPDEQASSPGPPATPLPELARQQHYSTPSPPWVSYPSGMYRAANDRLRRHLERPPEAPLNPSQQRAVAVTARERRQLALIQGPPGTGKTATAIEVIVSWLRASRGPILATAFTNKGVDNLAEGLWLRGVNVVRIGACSPDLPYSEASHMKAFGFDRGTRNRKLFQDMLGGAHVACATCIGVGMGILEGASFPYVVIDEAAQVVEPAALIPLSHGSVQAVQVGDQCQLPATVVSREAEQGGLATSLFERLVDQGVDCHMLSVPSRVGVQMAMGTSSELG</sequence>
<dbReference type="InterPro" id="IPR045055">
    <property type="entry name" value="DNA2/NAM7-like"/>
</dbReference>
<dbReference type="EMBL" id="CAUYUJ010021760">
    <property type="protein sequence ID" value="CAK0906866.1"/>
    <property type="molecule type" value="Genomic_DNA"/>
</dbReference>
<organism evidence="3 4">
    <name type="scientific">Prorocentrum cordatum</name>
    <dbReference type="NCBI Taxonomy" id="2364126"/>
    <lineage>
        <taxon>Eukaryota</taxon>
        <taxon>Sar</taxon>
        <taxon>Alveolata</taxon>
        <taxon>Dinophyceae</taxon>
        <taxon>Prorocentrales</taxon>
        <taxon>Prorocentraceae</taxon>
        <taxon>Prorocentrum</taxon>
    </lineage>
</organism>
<feature type="compositionally biased region" description="Acidic residues" evidence="1">
    <location>
        <begin position="549"/>
        <end position="559"/>
    </location>
</feature>
<dbReference type="Pfam" id="PF13086">
    <property type="entry name" value="AAA_11"/>
    <property type="match status" value="2"/>
</dbReference>
<feature type="region of interest" description="Disordered" evidence="1">
    <location>
        <begin position="378"/>
        <end position="424"/>
    </location>
</feature>
<feature type="compositionally biased region" description="Low complexity" evidence="1">
    <location>
        <begin position="310"/>
        <end position="319"/>
    </location>
</feature>
<feature type="compositionally biased region" description="Low complexity" evidence="1">
    <location>
        <begin position="341"/>
        <end position="354"/>
    </location>
</feature>
<comment type="caution">
    <text evidence="3">The sequence shown here is derived from an EMBL/GenBank/DDBJ whole genome shotgun (WGS) entry which is preliminary data.</text>
</comment>
<proteinExistence type="predicted"/>
<dbReference type="Proteomes" id="UP001189429">
    <property type="component" value="Unassembled WGS sequence"/>
</dbReference>
<evidence type="ECO:0000256" key="1">
    <source>
        <dbReference type="SAM" id="MobiDB-lite"/>
    </source>
</evidence>
<dbReference type="InterPro" id="IPR041677">
    <property type="entry name" value="DNA2/NAM7_AAA_11"/>
</dbReference>
<name>A0ABN9Y313_9DINO</name>
<evidence type="ECO:0000259" key="2">
    <source>
        <dbReference type="Pfam" id="PF13086"/>
    </source>
</evidence>
<feature type="domain" description="DNA2/NAM7 helicase helicase" evidence="2">
    <location>
        <begin position="829"/>
        <end position="908"/>
    </location>
</feature>
<dbReference type="PANTHER" id="PTHR10887:SF495">
    <property type="entry name" value="HELICASE SENATAXIN ISOFORM X1-RELATED"/>
    <property type="match status" value="1"/>
</dbReference>
<feature type="region of interest" description="Disordered" evidence="1">
    <location>
        <begin position="763"/>
        <end position="807"/>
    </location>
</feature>